<dbReference type="Proteomes" id="UP001069802">
    <property type="component" value="Unassembled WGS sequence"/>
</dbReference>
<evidence type="ECO:0000313" key="6">
    <source>
        <dbReference type="EMBL" id="MCZ4279846.1"/>
    </source>
</evidence>
<dbReference type="PANTHER" id="PTHR30126:SF99">
    <property type="entry name" value="TRANSCRIPTIONAL REGULATOR LYSR FAMILY"/>
    <property type="match status" value="1"/>
</dbReference>
<organism evidence="6 7">
    <name type="scientific">Kiloniella laminariae</name>
    <dbReference type="NCBI Taxonomy" id="454162"/>
    <lineage>
        <taxon>Bacteria</taxon>
        <taxon>Pseudomonadati</taxon>
        <taxon>Pseudomonadota</taxon>
        <taxon>Alphaproteobacteria</taxon>
        <taxon>Rhodospirillales</taxon>
        <taxon>Kiloniellaceae</taxon>
        <taxon>Kiloniella</taxon>
    </lineage>
</organism>
<keyword evidence="2" id="KW-0805">Transcription regulation</keyword>
<dbReference type="Gene3D" id="3.40.190.10">
    <property type="entry name" value="Periplasmic binding protein-like II"/>
    <property type="match status" value="2"/>
</dbReference>
<dbReference type="Pfam" id="PF00126">
    <property type="entry name" value="HTH_1"/>
    <property type="match status" value="1"/>
</dbReference>
<dbReference type="PRINTS" id="PR00039">
    <property type="entry name" value="HTHLYSR"/>
</dbReference>
<dbReference type="Gene3D" id="1.10.10.10">
    <property type="entry name" value="Winged helix-like DNA-binding domain superfamily/Winged helix DNA-binding domain"/>
    <property type="match status" value="1"/>
</dbReference>
<dbReference type="SUPFAM" id="SSF46785">
    <property type="entry name" value="Winged helix' DNA-binding domain"/>
    <property type="match status" value="1"/>
</dbReference>
<feature type="domain" description="HTH lysR-type" evidence="5">
    <location>
        <begin position="2"/>
        <end position="59"/>
    </location>
</feature>
<dbReference type="InterPro" id="IPR036390">
    <property type="entry name" value="WH_DNA-bd_sf"/>
</dbReference>
<dbReference type="InterPro" id="IPR036388">
    <property type="entry name" value="WH-like_DNA-bd_sf"/>
</dbReference>
<evidence type="ECO:0000259" key="5">
    <source>
        <dbReference type="PROSITE" id="PS50931"/>
    </source>
</evidence>
<dbReference type="CDD" id="cd05466">
    <property type="entry name" value="PBP2_LTTR_substrate"/>
    <property type="match status" value="1"/>
</dbReference>
<comment type="similarity">
    <text evidence="1">Belongs to the LysR transcriptional regulatory family.</text>
</comment>
<dbReference type="InterPro" id="IPR000847">
    <property type="entry name" value="LysR_HTH_N"/>
</dbReference>
<dbReference type="PROSITE" id="PS50931">
    <property type="entry name" value="HTH_LYSR"/>
    <property type="match status" value="1"/>
</dbReference>
<sequence length="301" mass="33948">MINPLHIATFLSLHKTRHFTRTAEDLNMTQPGVTLHLQRLERELDVSLFARRGKTMELTPDGETFLRFARKQQKAEKELRDSLGEDSPFCGECRITCSGSMATRLYPALLQLQEHHRELRISLEAAPDATAVDLIKKNLMDLGLITSFIEDPQINITRIGHEELCLALPAHHTGVWADLLSLGYIDHPNGAHYASQVLEKNYPREFSGFADLPQKGYINQLSQILLPVSEGLGFTVLPESTVDLFPDQKRICKASLAVPCRETLYLITKKHRPLPNRYQLIRSCIDSLLSSGTAAPRETNR</sequence>
<keyword evidence="3" id="KW-0238">DNA-binding</keyword>
<gene>
    <name evidence="6" type="ORF">O4H49_03590</name>
</gene>
<comment type="caution">
    <text evidence="6">The sequence shown here is derived from an EMBL/GenBank/DDBJ whole genome shotgun (WGS) entry which is preliminary data.</text>
</comment>
<dbReference type="Pfam" id="PF03466">
    <property type="entry name" value="LysR_substrate"/>
    <property type="match status" value="1"/>
</dbReference>
<evidence type="ECO:0000313" key="7">
    <source>
        <dbReference type="Proteomes" id="UP001069802"/>
    </source>
</evidence>
<accession>A0ABT4LFG8</accession>
<dbReference type="PANTHER" id="PTHR30126">
    <property type="entry name" value="HTH-TYPE TRANSCRIPTIONAL REGULATOR"/>
    <property type="match status" value="1"/>
</dbReference>
<dbReference type="InterPro" id="IPR005119">
    <property type="entry name" value="LysR_subst-bd"/>
</dbReference>
<name>A0ABT4LFG8_9PROT</name>
<evidence type="ECO:0000256" key="4">
    <source>
        <dbReference type="ARBA" id="ARBA00023163"/>
    </source>
</evidence>
<evidence type="ECO:0000256" key="1">
    <source>
        <dbReference type="ARBA" id="ARBA00009437"/>
    </source>
</evidence>
<evidence type="ECO:0000256" key="2">
    <source>
        <dbReference type="ARBA" id="ARBA00023015"/>
    </source>
</evidence>
<dbReference type="EMBL" id="JAPWGY010000001">
    <property type="protein sequence ID" value="MCZ4279846.1"/>
    <property type="molecule type" value="Genomic_DNA"/>
</dbReference>
<keyword evidence="4" id="KW-0804">Transcription</keyword>
<dbReference type="RefSeq" id="WP_269422043.1">
    <property type="nucleotide sequence ID" value="NZ_JAPWGY010000001.1"/>
</dbReference>
<keyword evidence="7" id="KW-1185">Reference proteome</keyword>
<dbReference type="SUPFAM" id="SSF53850">
    <property type="entry name" value="Periplasmic binding protein-like II"/>
    <property type="match status" value="1"/>
</dbReference>
<reference evidence="6" key="1">
    <citation type="submission" date="2022-12" db="EMBL/GenBank/DDBJ databases">
        <title>Bacterial isolates from different developmental stages of Nematostella vectensis.</title>
        <authorList>
            <person name="Fraune S."/>
        </authorList>
    </citation>
    <scope>NUCLEOTIDE SEQUENCE</scope>
    <source>
        <strain evidence="6">G21630-S1</strain>
    </source>
</reference>
<proteinExistence type="inferred from homology"/>
<evidence type="ECO:0000256" key="3">
    <source>
        <dbReference type="ARBA" id="ARBA00023125"/>
    </source>
</evidence>
<protein>
    <submittedName>
        <fullName evidence="6">LysR family transcriptional regulator</fullName>
    </submittedName>
</protein>